<comment type="caution">
    <text evidence="1">The sequence shown here is derived from an EMBL/GenBank/DDBJ whole genome shotgun (WGS) entry which is preliminary data.</text>
</comment>
<dbReference type="InterPro" id="IPR013785">
    <property type="entry name" value="Aldolase_TIM"/>
</dbReference>
<dbReference type="SUPFAM" id="SSF51395">
    <property type="entry name" value="FMN-linked oxidoreductases"/>
    <property type="match status" value="1"/>
</dbReference>
<dbReference type="Proteomes" id="UP000485562">
    <property type="component" value="Unassembled WGS sequence"/>
</dbReference>
<organism evidence="1">
    <name type="scientific">candidate division TA06 bacterium ADurb.Bin131</name>
    <dbReference type="NCBI Taxonomy" id="1852827"/>
    <lineage>
        <taxon>Bacteria</taxon>
        <taxon>Bacteria division TA06</taxon>
    </lineage>
</organism>
<name>A0A1V6C5Q5_UNCT6</name>
<evidence type="ECO:0000313" key="1">
    <source>
        <dbReference type="EMBL" id="OQB72247.1"/>
    </source>
</evidence>
<sequence>MNDFRHLQELSNYYLSKDIPENLSDIIQKELGLNIKANYGDFVLRNCLLVAPGQMTTSFQQIQMIKKSGFAGCVLKSVIAEDSTGRCSMIKFRKKPTYVKTVYDSQDIEGIFPIIHWDGGLDIRNLDDYIKFADSAVKLISDNFLIAASILGHLPSMDENFIEEEWIYTTQKLCNLGYKVFEVDFCPFLKEEDQLMNKKTILRWYEYVPLIMRKACKNIQIFPKIMNLDYGMDFQIKMIEASIVGGADGVIIGNRIYRKEYGCAHGGRSLRERNLQQIKIIKDKHSEIHISGTGGIYTGRHIMDYIKSGAENIQVLSYLMGKVKKPFIKKGNRFQQVFYQLMFDIEDGFLACLLKQRRYYENS</sequence>
<dbReference type="EMBL" id="MWDQ01000136">
    <property type="protein sequence ID" value="OQB72247.1"/>
    <property type="molecule type" value="Genomic_DNA"/>
</dbReference>
<accession>A0A1V6C5Q5</accession>
<dbReference type="AlphaFoldDB" id="A0A1V6C5Q5"/>
<protein>
    <submittedName>
        <fullName evidence="1">Dihydroorotate dehydrogenase 1A</fullName>
    </submittedName>
</protein>
<proteinExistence type="predicted"/>
<dbReference type="Gene3D" id="3.20.20.70">
    <property type="entry name" value="Aldolase class I"/>
    <property type="match status" value="1"/>
</dbReference>
<reference evidence="1" key="1">
    <citation type="submission" date="2017-02" db="EMBL/GenBank/DDBJ databases">
        <title>Delving into the versatile metabolic prowess of the omnipresent phylum Bacteroidetes.</title>
        <authorList>
            <person name="Nobu M.K."/>
            <person name="Mei R."/>
            <person name="Narihiro T."/>
            <person name="Kuroda K."/>
            <person name="Liu W.-T."/>
        </authorList>
    </citation>
    <scope>NUCLEOTIDE SEQUENCE</scope>
    <source>
        <strain evidence="1">ADurb.Bin131</strain>
    </source>
</reference>
<gene>
    <name evidence="1" type="ORF">BWX89_01383</name>
</gene>